<dbReference type="CDD" id="cd06267">
    <property type="entry name" value="PBP1_LacI_sugar_binding-like"/>
    <property type="match status" value="1"/>
</dbReference>
<dbReference type="SUPFAM" id="SSF47413">
    <property type="entry name" value="lambda repressor-like DNA-binding domains"/>
    <property type="match status" value="1"/>
</dbReference>
<organism evidence="6 7">
    <name type="scientific">Sinorhizobium sojae CCBAU 05684</name>
    <dbReference type="NCBI Taxonomy" id="716928"/>
    <lineage>
        <taxon>Bacteria</taxon>
        <taxon>Pseudomonadati</taxon>
        <taxon>Pseudomonadota</taxon>
        <taxon>Alphaproteobacteria</taxon>
        <taxon>Hyphomicrobiales</taxon>
        <taxon>Rhizobiaceae</taxon>
        <taxon>Sinorhizobium/Ensifer group</taxon>
        <taxon>Sinorhizobium</taxon>
    </lineage>
</organism>
<dbReference type="Pfam" id="PF00356">
    <property type="entry name" value="LacI"/>
    <property type="match status" value="1"/>
</dbReference>
<dbReference type="Gene3D" id="3.40.50.2300">
    <property type="match status" value="2"/>
</dbReference>
<dbReference type="GO" id="GO:0000976">
    <property type="term" value="F:transcription cis-regulatory region binding"/>
    <property type="evidence" value="ECO:0007669"/>
    <property type="project" value="TreeGrafter"/>
</dbReference>
<dbReference type="InterPro" id="IPR028082">
    <property type="entry name" value="Peripla_BP_I"/>
</dbReference>
<dbReference type="SUPFAM" id="SSF53822">
    <property type="entry name" value="Periplasmic binding protein-like I"/>
    <property type="match status" value="1"/>
</dbReference>
<dbReference type="SMART" id="SM00354">
    <property type="entry name" value="HTH_LACI"/>
    <property type="match status" value="1"/>
</dbReference>
<evidence type="ECO:0000313" key="6">
    <source>
        <dbReference type="EMBL" id="ASY62196.1"/>
    </source>
</evidence>
<evidence type="ECO:0000256" key="2">
    <source>
        <dbReference type="ARBA" id="ARBA00023015"/>
    </source>
</evidence>
<dbReference type="PANTHER" id="PTHR30146">
    <property type="entry name" value="LACI-RELATED TRANSCRIPTIONAL REPRESSOR"/>
    <property type="match status" value="1"/>
</dbReference>
<keyword evidence="2" id="KW-0805">Transcription regulation</keyword>
<dbReference type="eggNOG" id="COG1609">
    <property type="taxonomic scope" value="Bacteria"/>
</dbReference>
<gene>
    <name evidence="6" type="ORF">SJ05684_c07330</name>
</gene>
<evidence type="ECO:0000259" key="5">
    <source>
        <dbReference type="PROSITE" id="PS50932"/>
    </source>
</evidence>
<feature type="domain" description="HTH lacI-type" evidence="5">
    <location>
        <begin position="2"/>
        <end position="56"/>
    </location>
</feature>
<proteinExistence type="predicted"/>
<dbReference type="PROSITE" id="PS00356">
    <property type="entry name" value="HTH_LACI_1"/>
    <property type="match status" value="1"/>
</dbReference>
<dbReference type="EMBL" id="CP023067">
    <property type="protein sequence ID" value="ASY62196.1"/>
    <property type="molecule type" value="Genomic_DNA"/>
</dbReference>
<protein>
    <submittedName>
        <fullName evidence="6">Ribose operon repressor</fullName>
    </submittedName>
</protein>
<keyword evidence="3" id="KW-0238">DNA-binding</keyword>
<dbReference type="InterPro" id="IPR000843">
    <property type="entry name" value="HTH_LacI"/>
</dbReference>
<dbReference type="GO" id="GO:0003700">
    <property type="term" value="F:DNA-binding transcription factor activity"/>
    <property type="evidence" value="ECO:0007669"/>
    <property type="project" value="TreeGrafter"/>
</dbReference>
<dbReference type="Gene3D" id="1.10.260.40">
    <property type="entry name" value="lambda repressor-like DNA-binding domains"/>
    <property type="match status" value="1"/>
</dbReference>
<dbReference type="PROSITE" id="PS50932">
    <property type="entry name" value="HTH_LACI_2"/>
    <property type="match status" value="1"/>
</dbReference>
<dbReference type="InterPro" id="IPR010982">
    <property type="entry name" value="Lambda_DNA-bd_dom_sf"/>
</dbReference>
<dbReference type="CDD" id="cd01392">
    <property type="entry name" value="HTH_LacI"/>
    <property type="match status" value="1"/>
</dbReference>
<evidence type="ECO:0000256" key="1">
    <source>
        <dbReference type="ARBA" id="ARBA00022491"/>
    </source>
</evidence>
<evidence type="ECO:0000256" key="3">
    <source>
        <dbReference type="ARBA" id="ARBA00023125"/>
    </source>
</evidence>
<keyword evidence="1" id="KW-0678">Repressor</keyword>
<name>A0A249P8J9_9HYPH</name>
<accession>A0A249P8J9</accession>
<sequence>MPTVKDVAEQAGVSVGTVSRVLAGEAAVKPALREKVTGAIAALGYRPNVTARALRTSRTDVIGLIVPDITNPFFAQMAASIESAAMERKHTVMLASSHNDPEAERHHISAFLDRSVCGIIVAASSQGAHRSADLPVPIISLDRRFAGFPLVSTNHAQAASLMADHLYGLGHRRIAYIAGPPDTEAGRLRQEGFVDRLRQLGEAGEAVELTISRGKFDYESGEMIARELLSLAPGKRVTAIAAASDQQAIGALRAASDLKIDVPRELSLAGFDDISLAKLVVPRLTTVRQPVEKLAMRAVALLFGGSFVAKDEMIDGSLIVRGSTGPRGAIETG</sequence>
<dbReference type="KEGG" id="esj:SJ05684_c07330"/>
<evidence type="ECO:0000313" key="7">
    <source>
        <dbReference type="Proteomes" id="UP000217211"/>
    </source>
</evidence>
<keyword evidence="7" id="KW-1185">Reference proteome</keyword>
<evidence type="ECO:0000256" key="4">
    <source>
        <dbReference type="ARBA" id="ARBA00023163"/>
    </source>
</evidence>
<dbReference type="InterPro" id="IPR046335">
    <property type="entry name" value="LacI/GalR-like_sensor"/>
</dbReference>
<dbReference type="PANTHER" id="PTHR30146:SF148">
    <property type="entry name" value="HTH-TYPE TRANSCRIPTIONAL REPRESSOR PURR-RELATED"/>
    <property type="match status" value="1"/>
</dbReference>
<dbReference type="Pfam" id="PF13377">
    <property type="entry name" value="Peripla_BP_3"/>
    <property type="match status" value="1"/>
</dbReference>
<dbReference type="AlphaFoldDB" id="A0A249P8J9"/>
<dbReference type="STRING" id="716928.GCA_000261485_02112"/>
<dbReference type="Proteomes" id="UP000217211">
    <property type="component" value="Chromosome"/>
</dbReference>
<reference evidence="6 7" key="1">
    <citation type="submission" date="2017-08" db="EMBL/GenBank/DDBJ databases">
        <title>Multipartite genome sequences of Sinorhizobium species nodulating soybeans.</title>
        <authorList>
            <person name="Tian C.F."/>
        </authorList>
    </citation>
    <scope>NUCLEOTIDE SEQUENCE [LARGE SCALE GENOMIC DNA]</scope>
    <source>
        <strain evidence="6 7">CCBAU 05684</strain>
    </source>
</reference>
<keyword evidence="4" id="KW-0804">Transcription</keyword>